<proteinExistence type="predicted"/>
<evidence type="ECO:0000256" key="1">
    <source>
        <dbReference type="SAM" id="Phobius"/>
    </source>
</evidence>
<evidence type="ECO:0000313" key="3">
    <source>
        <dbReference type="Proteomes" id="UP000291343"/>
    </source>
</evidence>
<gene>
    <name evidence="2" type="ORF">LSTR_LSTR010430</name>
</gene>
<sequence>MIPYSVQHTRNPDADVVPAARTKDTIREITFDVNDAQQSTTVQALITCAGHNLERCELMCSLELFLNFFKVYNTSIFCQAEQSLMECEIEIGQVSLEDYKAECVRLFGEQEVGRYNDFTANHARWVGGIIANFIGKYLSERNYRAWYENRTNGYCVKCDVAKDDPLLPFLHFSMSTCARMYEVISTKASLRRMLFFMFRTMVGRQNTKISKSLSVTMIMLKGSGMTGFMFITYFIANLHPILFGWNELGKYLPAYIAAANKYYSFGDGLGPYLKLILSEEETTEFKSDRLGVLQTVATAIAKAQGQKTAGNIRGNLEAADLPIVNQALEIVQAYGGANTVATDAVRQWDIDHLPNRHLIDEMGQGARAAELENIGALPEVHEAHANN</sequence>
<organism evidence="2 3">
    <name type="scientific">Laodelphax striatellus</name>
    <name type="common">Small brown planthopper</name>
    <name type="synonym">Delphax striatella</name>
    <dbReference type="NCBI Taxonomy" id="195883"/>
    <lineage>
        <taxon>Eukaryota</taxon>
        <taxon>Metazoa</taxon>
        <taxon>Ecdysozoa</taxon>
        <taxon>Arthropoda</taxon>
        <taxon>Hexapoda</taxon>
        <taxon>Insecta</taxon>
        <taxon>Pterygota</taxon>
        <taxon>Neoptera</taxon>
        <taxon>Paraneoptera</taxon>
        <taxon>Hemiptera</taxon>
        <taxon>Auchenorrhyncha</taxon>
        <taxon>Fulgoroidea</taxon>
        <taxon>Delphacidae</taxon>
        <taxon>Criomorphinae</taxon>
        <taxon>Laodelphax</taxon>
    </lineage>
</organism>
<dbReference type="InParanoid" id="A0A482WK91"/>
<accession>A0A482WK91</accession>
<reference evidence="2 3" key="1">
    <citation type="journal article" date="2017" name="Gigascience">
        <title>Genome sequence of the small brown planthopper, Laodelphax striatellus.</title>
        <authorList>
            <person name="Zhu J."/>
            <person name="Jiang F."/>
            <person name="Wang X."/>
            <person name="Yang P."/>
            <person name="Bao Y."/>
            <person name="Zhao W."/>
            <person name="Wang W."/>
            <person name="Lu H."/>
            <person name="Wang Q."/>
            <person name="Cui N."/>
            <person name="Li J."/>
            <person name="Chen X."/>
            <person name="Luo L."/>
            <person name="Yu J."/>
            <person name="Kang L."/>
            <person name="Cui F."/>
        </authorList>
    </citation>
    <scope>NUCLEOTIDE SEQUENCE [LARGE SCALE GENOMIC DNA]</scope>
    <source>
        <strain evidence="2">Lst14</strain>
    </source>
</reference>
<name>A0A482WK91_LAOST</name>
<feature type="transmembrane region" description="Helical" evidence="1">
    <location>
        <begin position="213"/>
        <end position="236"/>
    </location>
</feature>
<protein>
    <submittedName>
        <fullName evidence="2">Uncharacterized protein</fullName>
    </submittedName>
</protein>
<dbReference type="OrthoDB" id="7326260at2759"/>
<dbReference type="Proteomes" id="UP000291343">
    <property type="component" value="Unassembled WGS sequence"/>
</dbReference>
<keyword evidence="3" id="KW-1185">Reference proteome</keyword>
<dbReference type="AlphaFoldDB" id="A0A482WK91"/>
<keyword evidence="1" id="KW-0812">Transmembrane</keyword>
<comment type="caution">
    <text evidence="2">The sequence shown here is derived from an EMBL/GenBank/DDBJ whole genome shotgun (WGS) entry which is preliminary data.</text>
</comment>
<evidence type="ECO:0000313" key="2">
    <source>
        <dbReference type="EMBL" id="RZF33947.1"/>
    </source>
</evidence>
<keyword evidence="1" id="KW-0472">Membrane</keyword>
<keyword evidence="1" id="KW-1133">Transmembrane helix</keyword>
<dbReference type="EMBL" id="QKKF02033151">
    <property type="protein sequence ID" value="RZF33947.1"/>
    <property type="molecule type" value="Genomic_DNA"/>
</dbReference>